<dbReference type="InterPro" id="IPR009057">
    <property type="entry name" value="Homeodomain-like_sf"/>
</dbReference>
<dbReference type="Proteomes" id="UP000653730">
    <property type="component" value="Unassembled WGS sequence"/>
</dbReference>
<dbReference type="SMART" id="SM00342">
    <property type="entry name" value="HTH_ARAC"/>
    <property type="match status" value="1"/>
</dbReference>
<comment type="caution">
    <text evidence="5">The sequence shown here is derived from an EMBL/GenBank/DDBJ whole genome shotgun (WGS) entry which is preliminary data.</text>
</comment>
<keyword evidence="3" id="KW-0804">Transcription</keyword>
<dbReference type="GO" id="GO:0005829">
    <property type="term" value="C:cytosol"/>
    <property type="evidence" value="ECO:0007669"/>
    <property type="project" value="TreeGrafter"/>
</dbReference>
<keyword evidence="1" id="KW-0805">Transcription regulation</keyword>
<evidence type="ECO:0000256" key="2">
    <source>
        <dbReference type="ARBA" id="ARBA00023125"/>
    </source>
</evidence>
<evidence type="ECO:0000313" key="5">
    <source>
        <dbReference type="EMBL" id="MBC9794605.1"/>
    </source>
</evidence>
<evidence type="ECO:0000259" key="4">
    <source>
        <dbReference type="PROSITE" id="PS01124"/>
    </source>
</evidence>
<dbReference type="RefSeq" id="WP_187963763.1">
    <property type="nucleotide sequence ID" value="NZ_JACVDC010000002.1"/>
</dbReference>
<feature type="domain" description="HTH araC/xylS-type" evidence="4">
    <location>
        <begin position="235"/>
        <end position="333"/>
    </location>
</feature>
<dbReference type="EMBL" id="JACVDC010000002">
    <property type="protein sequence ID" value="MBC9794605.1"/>
    <property type="molecule type" value="Genomic_DNA"/>
</dbReference>
<dbReference type="PANTHER" id="PTHR47894:SF1">
    <property type="entry name" value="HTH-TYPE TRANSCRIPTIONAL REGULATOR VQSM"/>
    <property type="match status" value="1"/>
</dbReference>
<keyword evidence="6" id="KW-1185">Reference proteome</keyword>
<name>A0A926Q2F0_9FLAO</name>
<evidence type="ECO:0000256" key="3">
    <source>
        <dbReference type="ARBA" id="ARBA00023163"/>
    </source>
</evidence>
<sequence length="335" mass="38531">MNYKRTFLQAFMIFCEERNIDIQKLAELSGFSIRDLNSKPDFTLSNQQMETLWGNAIQISRDELIGFRFGAAMQLAALNIVGQIIQTSNTVKQALLNASSLIHLFTDFYTMKIEEKEKTFSIVFRKNNKYKNFATSFGQMGDFLVALTVHELKGLLLQQPKPLRVTMPSFKEKWQNDYLEILDCPVRKKEYYALDFDKAYLKTKIITGNYELQQLLLNQVAELKNTFADKGSFSTAIFNYLISNSYLYSLSAESVATNFNISVRTLQRRLKDEGASYIQIVEEVRKTLAIQYLRSDIASVKEISNILGYAEVSGFVRAFKKWTGRSPSLFLENKN</sequence>
<protein>
    <submittedName>
        <fullName evidence="5">AraC family transcriptional regulator ligand-binding domain-containing protein</fullName>
    </submittedName>
</protein>
<dbReference type="SUPFAM" id="SSF46689">
    <property type="entry name" value="Homeodomain-like"/>
    <property type="match status" value="1"/>
</dbReference>
<dbReference type="InterPro" id="IPR032687">
    <property type="entry name" value="AraC-type_N"/>
</dbReference>
<reference evidence="5 6" key="1">
    <citation type="submission" date="2020-09" db="EMBL/GenBank/DDBJ databases">
        <title>Sinomicrobium weinanense sp. nov., a halophilic bacteria isolated from saline-alkali soil.</title>
        <authorList>
            <person name="Wu P."/>
            <person name="Ren H."/>
            <person name="Mei Y."/>
            <person name="Liang Y."/>
            <person name="Chen Z."/>
        </authorList>
    </citation>
    <scope>NUCLEOTIDE SEQUENCE [LARGE SCALE GENOMIC DNA]</scope>
    <source>
        <strain evidence="5 6">FJxs</strain>
    </source>
</reference>
<dbReference type="GO" id="GO:0000976">
    <property type="term" value="F:transcription cis-regulatory region binding"/>
    <property type="evidence" value="ECO:0007669"/>
    <property type="project" value="TreeGrafter"/>
</dbReference>
<dbReference type="PANTHER" id="PTHR47894">
    <property type="entry name" value="HTH-TYPE TRANSCRIPTIONAL REGULATOR GADX"/>
    <property type="match status" value="1"/>
</dbReference>
<evidence type="ECO:0000256" key="1">
    <source>
        <dbReference type="ARBA" id="ARBA00023015"/>
    </source>
</evidence>
<dbReference type="Pfam" id="PF12625">
    <property type="entry name" value="Arabinose_bd"/>
    <property type="match status" value="1"/>
</dbReference>
<evidence type="ECO:0000313" key="6">
    <source>
        <dbReference type="Proteomes" id="UP000653730"/>
    </source>
</evidence>
<accession>A0A926Q2F0</accession>
<dbReference type="PROSITE" id="PS01124">
    <property type="entry name" value="HTH_ARAC_FAMILY_2"/>
    <property type="match status" value="1"/>
</dbReference>
<dbReference type="GO" id="GO:0003700">
    <property type="term" value="F:DNA-binding transcription factor activity"/>
    <property type="evidence" value="ECO:0007669"/>
    <property type="project" value="InterPro"/>
</dbReference>
<keyword evidence="2" id="KW-0238">DNA-binding</keyword>
<dbReference type="Gene3D" id="1.10.10.60">
    <property type="entry name" value="Homeodomain-like"/>
    <property type="match status" value="1"/>
</dbReference>
<organism evidence="5 6">
    <name type="scientific">Sinomicrobium weinanense</name>
    <dbReference type="NCBI Taxonomy" id="2842200"/>
    <lineage>
        <taxon>Bacteria</taxon>
        <taxon>Pseudomonadati</taxon>
        <taxon>Bacteroidota</taxon>
        <taxon>Flavobacteriia</taxon>
        <taxon>Flavobacteriales</taxon>
        <taxon>Flavobacteriaceae</taxon>
        <taxon>Sinomicrobium</taxon>
    </lineage>
</organism>
<gene>
    <name evidence="5" type="ORF">IBL28_01390</name>
</gene>
<proteinExistence type="predicted"/>
<dbReference type="Pfam" id="PF12833">
    <property type="entry name" value="HTH_18"/>
    <property type="match status" value="1"/>
</dbReference>
<dbReference type="InterPro" id="IPR018060">
    <property type="entry name" value="HTH_AraC"/>
</dbReference>
<dbReference type="AlphaFoldDB" id="A0A926Q2F0"/>